<name>A0A1F5PWS6_9BACT</name>
<evidence type="ECO:0000313" key="3">
    <source>
        <dbReference type="Proteomes" id="UP000177281"/>
    </source>
</evidence>
<feature type="transmembrane region" description="Helical" evidence="1">
    <location>
        <begin position="97"/>
        <end position="115"/>
    </location>
</feature>
<keyword evidence="1" id="KW-0472">Membrane</keyword>
<protein>
    <submittedName>
        <fullName evidence="2">Uncharacterized protein</fullName>
    </submittedName>
</protein>
<evidence type="ECO:0000313" key="2">
    <source>
        <dbReference type="EMBL" id="OGE94349.1"/>
    </source>
</evidence>
<dbReference type="Proteomes" id="UP000177281">
    <property type="component" value="Unassembled WGS sequence"/>
</dbReference>
<proteinExistence type="predicted"/>
<keyword evidence="1" id="KW-0812">Transmembrane</keyword>
<evidence type="ECO:0000256" key="1">
    <source>
        <dbReference type="SAM" id="Phobius"/>
    </source>
</evidence>
<feature type="transmembrane region" description="Helical" evidence="1">
    <location>
        <begin position="75"/>
        <end position="91"/>
    </location>
</feature>
<dbReference type="AlphaFoldDB" id="A0A1F5PWS6"/>
<keyword evidence="1" id="KW-1133">Transmembrane helix</keyword>
<feature type="transmembrane region" description="Helical" evidence="1">
    <location>
        <begin position="46"/>
        <end position="68"/>
    </location>
</feature>
<organism evidence="2 3">
    <name type="scientific">Candidatus Doudnabacteria bacterium RIFCSPLOWO2_01_FULL_44_21</name>
    <dbReference type="NCBI Taxonomy" id="1817841"/>
    <lineage>
        <taxon>Bacteria</taxon>
        <taxon>Candidatus Doudnaibacteriota</taxon>
    </lineage>
</organism>
<reference evidence="2 3" key="1">
    <citation type="journal article" date="2016" name="Nat. Commun.">
        <title>Thousands of microbial genomes shed light on interconnected biogeochemical processes in an aquifer system.</title>
        <authorList>
            <person name="Anantharaman K."/>
            <person name="Brown C.T."/>
            <person name="Hug L.A."/>
            <person name="Sharon I."/>
            <person name="Castelle C.J."/>
            <person name="Probst A.J."/>
            <person name="Thomas B.C."/>
            <person name="Singh A."/>
            <person name="Wilkins M.J."/>
            <person name="Karaoz U."/>
            <person name="Brodie E.L."/>
            <person name="Williams K.H."/>
            <person name="Hubbard S.S."/>
            <person name="Banfield J.F."/>
        </authorList>
    </citation>
    <scope>NUCLEOTIDE SEQUENCE [LARGE SCALE GENOMIC DNA]</scope>
</reference>
<gene>
    <name evidence="2" type="ORF">A3B10_00900</name>
</gene>
<comment type="caution">
    <text evidence="2">The sequence shown here is derived from an EMBL/GenBank/DDBJ whole genome shotgun (WGS) entry which is preliminary data.</text>
</comment>
<accession>A0A1F5PWS6</accession>
<dbReference type="EMBL" id="MFFB01000018">
    <property type="protein sequence ID" value="OGE94349.1"/>
    <property type="molecule type" value="Genomic_DNA"/>
</dbReference>
<sequence length="125" mass="14790">MKFLKNISILAIIVFFTFLISYFWFQSIYSFVFNDVPDGFFEAYEAFSAFIVVFIYVFVLFTSLFFTAFGDQNKYWWMGILLIPAALFELYFDWQHIYIPIILGLIGWMIGYGISKLMNKPKAAR</sequence>
<feature type="transmembrane region" description="Helical" evidence="1">
    <location>
        <begin position="7"/>
        <end position="26"/>
    </location>
</feature>